<dbReference type="SUPFAM" id="SSF50789">
    <property type="entry name" value="Herpes virus serine proteinase, assemblin"/>
    <property type="match status" value="1"/>
</dbReference>
<dbReference type="Pfam" id="PF04586">
    <property type="entry name" value="Peptidase_S78"/>
    <property type="match status" value="1"/>
</dbReference>
<proteinExistence type="predicted"/>
<keyword evidence="3" id="KW-0378">Hydrolase</keyword>
<dbReference type="AlphaFoldDB" id="A0A6I6LHK6"/>
<evidence type="ECO:0000256" key="3">
    <source>
        <dbReference type="ARBA" id="ARBA00022801"/>
    </source>
</evidence>
<organism evidence="5 6">
    <name type="scientific">Sphingorhabdus lacus</name>
    <dbReference type="NCBI Taxonomy" id="392610"/>
    <lineage>
        <taxon>Bacteria</taxon>
        <taxon>Pseudomonadati</taxon>
        <taxon>Pseudomonadota</taxon>
        <taxon>Alphaproteobacteria</taxon>
        <taxon>Sphingomonadales</taxon>
        <taxon>Sphingomonadaceae</taxon>
        <taxon>Sphingorhabdus</taxon>
    </lineage>
</organism>
<evidence type="ECO:0000313" key="6">
    <source>
        <dbReference type="Proteomes" id="UP000428803"/>
    </source>
</evidence>
<dbReference type="RefSeq" id="WP_158902417.1">
    <property type="nucleotide sequence ID" value="NZ_CP035733.1"/>
</dbReference>
<reference evidence="6" key="1">
    <citation type="submission" date="2019-01" db="EMBL/GenBank/DDBJ databases">
        <title>Sphingorhabdus lacus sp.nov., isolated from an oligotrophic freshwater lake.</title>
        <authorList>
            <person name="Park M."/>
        </authorList>
    </citation>
    <scope>NUCLEOTIDE SEQUENCE [LARGE SCALE GENOMIC DNA]</scope>
    <source>
        <strain evidence="6">IMCC1753</strain>
    </source>
</reference>
<evidence type="ECO:0000259" key="4">
    <source>
        <dbReference type="Pfam" id="PF04586"/>
    </source>
</evidence>
<name>A0A6I6LHK6_9SPHN</name>
<dbReference type="KEGG" id="slaa:EUU25_15200"/>
<dbReference type="GO" id="GO:0006508">
    <property type="term" value="P:proteolysis"/>
    <property type="evidence" value="ECO:0007669"/>
    <property type="project" value="UniProtKB-KW"/>
</dbReference>
<evidence type="ECO:0000313" key="5">
    <source>
        <dbReference type="EMBL" id="QGY81843.1"/>
    </source>
</evidence>
<evidence type="ECO:0000256" key="2">
    <source>
        <dbReference type="ARBA" id="ARBA00022670"/>
    </source>
</evidence>
<keyword evidence="2 5" id="KW-0645">Protease</keyword>
<dbReference type="GO" id="GO:0008233">
    <property type="term" value="F:peptidase activity"/>
    <property type="evidence" value="ECO:0007669"/>
    <property type="project" value="UniProtKB-KW"/>
</dbReference>
<feature type="domain" description="Prohead serine protease" evidence="4">
    <location>
        <begin position="3"/>
        <end position="115"/>
    </location>
</feature>
<dbReference type="EMBL" id="CP035733">
    <property type="protein sequence ID" value="QGY81843.1"/>
    <property type="molecule type" value="Genomic_DNA"/>
</dbReference>
<dbReference type="OrthoDB" id="9804926at2"/>
<dbReference type="Proteomes" id="UP000428803">
    <property type="component" value="Chromosome"/>
</dbReference>
<protein>
    <submittedName>
        <fullName evidence="5">HK97 family phage prohead protease</fullName>
    </submittedName>
</protein>
<keyword evidence="1" id="KW-1188">Viral release from host cell</keyword>
<keyword evidence="6" id="KW-1185">Reference proteome</keyword>
<dbReference type="InterPro" id="IPR054613">
    <property type="entry name" value="Peptidase_S78_dom"/>
</dbReference>
<evidence type="ECO:0000256" key="1">
    <source>
        <dbReference type="ARBA" id="ARBA00022612"/>
    </source>
</evidence>
<gene>
    <name evidence="5" type="ORF">EUU25_15200</name>
</gene>
<sequence length="119" mass="12820">MRIAGYAAIFDAPDRGGDVVRKGAFGRVAAAGLPLLWQHDGARRIGTVESLSEDGRGLRMIARVDDAAVPVRAGCGLSFGYRVRAMQRGTYRELTDLDLIEVSIVTHPMQPLARVLAVS</sequence>
<accession>A0A6I6LHK6</accession>